<reference evidence="2 3" key="1">
    <citation type="journal article" date="2018" name="Sci. Rep.">
        <title>Genomic signatures of local adaptation to the degree of environmental predictability in rotifers.</title>
        <authorList>
            <person name="Franch-Gras L."/>
            <person name="Hahn C."/>
            <person name="Garcia-Roger E.M."/>
            <person name="Carmona M.J."/>
            <person name="Serra M."/>
            <person name="Gomez A."/>
        </authorList>
    </citation>
    <scope>NUCLEOTIDE SEQUENCE [LARGE SCALE GENOMIC DNA]</scope>
    <source>
        <strain evidence="2">HYR1</strain>
    </source>
</reference>
<proteinExistence type="predicted"/>
<dbReference type="EMBL" id="REGN01011913">
    <property type="protein sequence ID" value="RMZ96780.1"/>
    <property type="molecule type" value="Genomic_DNA"/>
</dbReference>
<evidence type="ECO:0000313" key="2">
    <source>
        <dbReference type="EMBL" id="RMZ96780.1"/>
    </source>
</evidence>
<evidence type="ECO:0000313" key="3">
    <source>
        <dbReference type="Proteomes" id="UP000276133"/>
    </source>
</evidence>
<keyword evidence="3" id="KW-1185">Reference proteome</keyword>
<name>A0A3M7PDD6_BRAPC</name>
<gene>
    <name evidence="2" type="ORF">BpHYR1_008895</name>
</gene>
<accession>A0A3M7PDD6</accession>
<feature type="region of interest" description="Disordered" evidence="1">
    <location>
        <begin position="1"/>
        <end position="21"/>
    </location>
</feature>
<dbReference type="Proteomes" id="UP000276133">
    <property type="component" value="Unassembled WGS sequence"/>
</dbReference>
<evidence type="ECO:0000256" key="1">
    <source>
        <dbReference type="SAM" id="MobiDB-lite"/>
    </source>
</evidence>
<protein>
    <submittedName>
        <fullName evidence="2">Uncharacterized protein</fullName>
    </submittedName>
</protein>
<organism evidence="2 3">
    <name type="scientific">Brachionus plicatilis</name>
    <name type="common">Marine rotifer</name>
    <name type="synonym">Brachionus muelleri</name>
    <dbReference type="NCBI Taxonomy" id="10195"/>
    <lineage>
        <taxon>Eukaryota</taxon>
        <taxon>Metazoa</taxon>
        <taxon>Spiralia</taxon>
        <taxon>Gnathifera</taxon>
        <taxon>Rotifera</taxon>
        <taxon>Eurotatoria</taxon>
        <taxon>Monogononta</taxon>
        <taxon>Pseudotrocha</taxon>
        <taxon>Ploima</taxon>
        <taxon>Brachionidae</taxon>
        <taxon>Brachionus</taxon>
    </lineage>
</organism>
<dbReference type="AlphaFoldDB" id="A0A3M7PDD6"/>
<sequence length="117" mass="13904">MKSGRPTKLFPKRNPKNAMDNASFLPKHTRKFENLKRTHSKCEQRHIFNKFVINFLHLNVSNVEITLKKFHVTVIQVVSFLGYECVINYFLKNLIMLKKNTENLIRWCLSDRQKIKG</sequence>
<comment type="caution">
    <text evidence="2">The sequence shown here is derived from an EMBL/GenBank/DDBJ whole genome shotgun (WGS) entry which is preliminary data.</text>
</comment>